<reference evidence="1" key="1">
    <citation type="submission" date="2023-03" db="EMBL/GenBank/DDBJ databases">
        <title>Massive genome expansion in bonnet fungi (Mycena s.s.) driven by repeated elements and novel gene families across ecological guilds.</title>
        <authorList>
            <consortium name="Lawrence Berkeley National Laboratory"/>
            <person name="Harder C.B."/>
            <person name="Miyauchi S."/>
            <person name="Viragh M."/>
            <person name="Kuo A."/>
            <person name="Thoen E."/>
            <person name="Andreopoulos B."/>
            <person name="Lu D."/>
            <person name="Skrede I."/>
            <person name="Drula E."/>
            <person name="Henrissat B."/>
            <person name="Morin E."/>
            <person name="Kohler A."/>
            <person name="Barry K."/>
            <person name="LaButti K."/>
            <person name="Morin E."/>
            <person name="Salamov A."/>
            <person name="Lipzen A."/>
            <person name="Mereny Z."/>
            <person name="Hegedus B."/>
            <person name="Baldrian P."/>
            <person name="Stursova M."/>
            <person name="Weitz H."/>
            <person name="Taylor A."/>
            <person name="Grigoriev I.V."/>
            <person name="Nagy L.G."/>
            <person name="Martin F."/>
            <person name="Kauserud H."/>
        </authorList>
    </citation>
    <scope>NUCLEOTIDE SEQUENCE</scope>
    <source>
        <strain evidence="1">CBHHK182m</strain>
    </source>
</reference>
<evidence type="ECO:0000313" key="2">
    <source>
        <dbReference type="Proteomes" id="UP001215598"/>
    </source>
</evidence>
<dbReference type="Proteomes" id="UP001215598">
    <property type="component" value="Unassembled WGS sequence"/>
</dbReference>
<comment type="caution">
    <text evidence="1">The sequence shown here is derived from an EMBL/GenBank/DDBJ whole genome shotgun (WGS) entry which is preliminary data.</text>
</comment>
<name>A0AAD7H0Z5_9AGAR</name>
<organism evidence="1 2">
    <name type="scientific">Mycena metata</name>
    <dbReference type="NCBI Taxonomy" id="1033252"/>
    <lineage>
        <taxon>Eukaryota</taxon>
        <taxon>Fungi</taxon>
        <taxon>Dikarya</taxon>
        <taxon>Basidiomycota</taxon>
        <taxon>Agaricomycotina</taxon>
        <taxon>Agaricomycetes</taxon>
        <taxon>Agaricomycetidae</taxon>
        <taxon>Agaricales</taxon>
        <taxon>Marasmiineae</taxon>
        <taxon>Mycenaceae</taxon>
        <taxon>Mycena</taxon>
    </lineage>
</organism>
<dbReference type="EMBL" id="JARKIB010000422">
    <property type="protein sequence ID" value="KAJ7709287.1"/>
    <property type="molecule type" value="Genomic_DNA"/>
</dbReference>
<accession>A0AAD7H0Z5</accession>
<dbReference type="AlphaFoldDB" id="A0AAD7H0Z5"/>
<proteinExistence type="predicted"/>
<protein>
    <submittedName>
        <fullName evidence="1">Uncharacterized protein</fullName>
    </submittedName>
</protein>
<evidence type="ECO:0000313" key="1">
    <source>
        <dbReference type="EMBL" id="KAJ7709287.1"/>
    </source>
</evidence>
<sequence>MPIYRLHPPSTLRLPVLRNFRHSSTLPPELIAVILRFALPEFIVDPFAHSAARRVFGQVNGRVRSILHTTPDLWTGLLVTLATPMSHIEEFMTSTTPSAEDAVPKRVEFALVKLACISVELDALKCATQNSRKLADSRLTRIEFEATVTRSKLRRALRRIEVFQPACNGSPLVQPEEKVCESAAEYVGTRDQPADSAQRAANELVLDFDSVVLCGVCIMALQNPDV</sequence>
<gene>
    <name evidence="1" type="ORF">B0H16DRAFT_1745935</name>
</gene>
<keyword evidence="2" id="KW-1185">Reference proteome</keyword>